<gene>
    <name evidence="2" type="ORF">G6N76_19970</name>
</gene>
<dbReference type="RefSeq" id="WP_163897413.1">
    <property type="nucleotide sequence ID" value="NZ_CP048424.1"/>
</dbReference>
<proteinExistence type="predicted"/>
<dbReference type="Pfam" id="PF13439">
    <property type="entry name" value="Glyco_transf_4"/>
    <property type="match status" value="1"/>
</dbReference>
<dbReference type="EMBL" id="JAAKZH010000008">
    <property type="protein sequence ID" value="NGO65951.1"/>
    <property type="molecule type" value="Genomic_DNA"/>
</dbReference>
<dbReference type="Gene3D" id="3.40.50.2000">
    <property type="entry name" value="Glycogen Phosphorylase B"/>
    <property type="match status" value="2"/>
</dbReference>
<evidence type="ECO:0000259" key="1">
    <source>
        <dbReference type="Pfam" id="PF13439"/>
    </source>
</evidence>
<keyword evidence="2" id="KW-0808">Transferase</keyword>
<organism evidence="2 3">
    <name type="scientific">Rhizobium daejeonense</name>
    <dbReference type="NCBI Taxonomy" id="240521"/>
    <lineage>
        <taxon>Bacteria</taxon>
        <taxon>Pseudomonadati</taxon>
        <taxon>Pseudomonadota</taxon>
        <taxon>Alphaproteobacteria</taxon>
        <taxon>Hyphomicrobiales</taxon>
        <taxon>Rhizobiaceae</taxon>
        <taxon>Rhizobium/Agrobacterium group</taxon>
        <taxon>Rhizobium</taxon>
    </lineage>
</organism>
<dbReference type="SUPFAM" id="SSF53756">
    <property type="entry name" value="UDP-Glycosyltransferase/glycogen phosphorylase"/>
    <property type="match status" value="1"/>
</dbReference>
<dbReference type="GO" id="GO:0005975">
    <property type="term" value="P:carbohydrate metabolic process"/>
    <property type="evidence" value="ECO:0007669"/>
    <property type="project" value="InterPro"/>
</dbReference>
<dbReference type="SUPFAM" id="SSF48208">
    <property type="entry name" value="Six-hairpin glycosidases"/>
    <property type="match status" value="1"/>
</dbReference>
<protein>
    <submittedName>
        <fullName evidence="2">Glycosyltransferase</fullName>
    </submittedName>
</protein>
<dbReference type="PANTHER" id="PTHR12526:SF572">
    <property type="entry name" value="BLL5144 PROTEIN"/>
    <property type="match status" value="1"/>
</dbReference>
<dbReference type="CDD" id="cd03822">
    <property type="entry name" value="GT4_mannosyltransferase-like"/>
    <property type="match status" value="1"/>
</dbReference>
<name>A0A6M1S6L2_9HYPH</name>
<dbReference type="GO" id="GO:0016757">
    <property type="term" value="F:glycosyltransferase activity"/>
    <property type="evidence" value="ECO:0007669"/>
    <property type="project" value="UniProtKB-ARBA"/>
</dbReference>
<reference evidence="2 3" key="1">
    <citation type="submission" date="2020-02" db="EMBL/GenBank/DDBJ databases">
        <title>Genome sequence of the type strain CCBAU10050 of Rhizobium daejeonense.</title>
        <authorList>
            <person name="Gao J."/>
            <person name="Sun J."/>
        </authorList>
    </citation>
    <scope>NUCLEOTIDE SEQUENCE [LARGE SCALE GENOMIC DNA]</scope>
    <source>
        <strain evidence="2 3">CCBAU10050</strain>
    </source>
</reference>
<evidence type="ECO:0000313" key="2">
    <source>
        <dbReference type="EMBL" id="NGO65951.1"/>
    </source>
</evidence>
<dbReference type="PANTHER" id="PTHR12526">
    <property type="entry name" value="GLYCOSYLTRANSFERASE"/>
    <property type="match status" value="1"/>
</dbReference>
<comment type="caution">
    <text evidence="2">The sequence shown here is derived from an EMBL/GenBank/DDBJ whole genome shotgun (WGS) entry which is preliminary data.</text>
</comment>
<dbReference type="AlphaFoldDB" id="A0A6M1S6L2"/>
<dbReference type="InterPro" id="IPR028098">
    <property type="entry name" value="Glyco_trans_4-like_N"/>
</dbReference>
<dbReference type="Pfam" id="PF13692">
    <property type="entry name" value="Glyco_trans_1_4"/>
    <property type="match status" value="1"/>
</dbReference>
<accession>A0A6M1S6L2</accession>
<sequence length="759" mass="83889">MSRPARIAFIGNSLPRQCGIATFTGDISQALMDGVEPIQTSIVAVTDARQSYAYPDDVIFEIREEEVEDYVTAARVLNEGRFDVVSLQHEFGIFGGPDGEHILALLENLRIPLVTTCHTILAEPTLSQHRVLQKVAAQSSRVVVMAEKGRTLLTEIYGVAPQKIDVIAHGIPDRPFHDPDLAKIERGYAGRPIILTFGLLSPNKGIEVVIDAMPAILKESPEALYIVLGATHPTLLRQQGEAYRDSLRQRTERLGVDHAVQFLNRFVDLPTLLDFIAMCDVYVTPYLDEAQMTSGTLSYSFGMGSAVVSTPYWHACDLLGDGRGVLVPFGDVPATANAIATLLGDDEARMAMRKRAYEAGRAMIWSHVATLYLDSMTKARTAYRPKLVSDLISLRIKRPPQQTALKLGHLHTMCDDTGIIQHAVFSVPDRSHGYCVDDNARALLLSSLLSAVGETGIADRMTASFAAFVEHAWNPDTGRFRNFMSYDRRWLEDKGSDDSHGRTLWALGACALSDTDAPRRRWASALFTQAMSVTLDFRSPRAWAFTLLGLNDYCKANPQDAQARMLRLRHADSLMDLDRRVSKSGRRWFEEGLSYENARLSQALIMTGIATKVPAFVETGVATLEWLMTQQTGEKGNFRAIGTDGFFEVGQPPRLFDQQPVEATATVAACLAAYEATSDRSWIEAAHRAFDWFTGSNDHGVSLVDPETGSCRDGLHVDRPNENRGAESVLCYLISCVELGRVNQMLRPIPPRVSARQLS</sequence>
<dbReference type="InterPro" id="IPR008928">
    <property type="entry name" value="6-hairpin_glycosidase_sf"/>
</dbReference>
<keyword evidence="3" id="KW-1185">Reference proteome</keyword>
<dbReference type="Proteomes" id="UP000477849">
    <property type="component" value="Unassembled WGS sequence"/>
</dbReference>
<evidence type="ECO:0000313" key="3">
    <source>
        <dbReference type="Proteomes" id="UP000477849"/>
    </source>
</evidence>
<feature type="domain" description="Glycosyltransferase subfamily 4-like N-terminal" evidence="1">
    <location>
        <begin position="70"/>
        <end position="172"/>
    </location>
</feature>